<dbReference type="PANTHER" id="PTHR47168">
    <property type="entry name" value="RING ZINC FINGER DOMAIN SUPERFAMILY PROTEIN-RELATED"/>
    <property type="match status" value="1"/>
</dbReference>
<comment type="caution">
    <text evidence="13">The sequence shown here is derived from an EMBL/GenBank/DDBJ whole genome shotgun (WGS) entry which is preliminary data.</text>
</comment>
<keyword evidence="2 10" id="KW-0812">Transmembrane</keyword>
<keyword evidence="14" id="KW-1185">Reference proteome</keyword>
<evidence type="ECO:0000256" key="5">
    <source>
        <dbReference type="ARBA" id="ARBA00022833"/>
    </source>
</evidence>
<gene>
    <name evidence="13" type="ORF">JVT61DRAFT_1060</name>
</gene>
<evidence type="ECO:0000256" key="10">
    <source>
        <dbReference type="SAM" id="Phobius"/>
    </source>
</evidence>
<dbReference type="Pfam" id="PF13639">
    <property type="entry name" value="zf-RING_2"/>
    <property type="match status" value="1"/>
</dbReference>
<evidence type="ECO:0000256" key="4">
    <source>
        <dbReference type="ARBA" id="ARBA00022771"/>
    </source>
</evidence>
<dbReference type="PROSITE" id="PS50089">
    <property type="entry name" value="ZF_RING_2"/>
    <property type="match status" value="1"/>
</dbReference>
<dbReference type="PANTHER" id="PTHR47168:SF1">
    <property type="entry name" value="OS02G0798600 PROTEIN"/>
    <property type="match status" value="1"/>
</dbReference>
<evidence type="ECO:0000313" key="14">
    <source>
        <dbReference type="Proteomes" id="UP000683000"/>
    </source>
</evidence>
<dbReference type="InterPro" id="IPR013083">
    <property type="entry name" value="Znf_RING/FYVE/PHD"/>
</dbReference>
<evidence type="ECO:0000256" key="7">
    <source>
        <dbReference type="ARBA" id="ARBA00023136"/>
    </source>
</evidence>
<dbReference type="OrthoDB" id="8062037at2759"/>
<evidence type="ECO:0000259" key="12">
    <source>
        <dbReference type="PROSITE" id="PS50089"/>
    </source>
</evidence>
<evidence type="ECO:0000256" key="8">
    <source>
        <dbReference type="PROSITE-ProRule" id="PRU00175"/>
    </source>
</evidence>
<evidence type="ECO:0000256" key="3">
    <source>
        <dbReference type="ARBA" id="ARBA00022723"/>
    </source>
</evidence>
<dbReference type="Proteomes" id="UP000683000">
    <property type="component" value="Unassembled WGS sequence"/>
</dbReference>
<dbReference type="Gene3D" id="3.30.40.10">
    <property type="entry name" value="Zinc/RING finger domain, C3HC4 (zinc finger)"/>
    <property type="match status" value="1"/>
</dbReference>
<keyword evidence="6 10" id="KW-1133">Transmembrane helix</keyword>
<reference evidence="13" key="1">
    <citation type="submission" date="2021-03" db="EMBL/GenBank/DDBJ databases">
        <title>Evolutionary innovations through gain and loss of genes in the ectomycorrhizal Boletales.</title>
        <authorList>
            <person name="Wu G."/>
            <person name="Miyauchi S."/>
            <person name="Morin E."/>
            <person name="Yang Z.-L."/>
            <person name="Xu J."/>
            <person name="Martin F.M."/>
        </authorList>
    </citation>
    <scope>NUCLEOTIDE SEQUENCE</scope>
    <source>
        <strain evidence="13">BR01</strain>
    </source>
</reference>
<dbReference type="FunFam" id="3.30.40.10:FF:000388">
    <property type="entry name" value="Putative RING zinc finger domain superfamily protein"/>
    <property type="match status" value="1"/>
</dbReference>
<evidence type="ECO:0000256" key="1">
    <source>
        <dbReference type="ARBA" id="ARBA00004167"/>
    </source>
</evidence>
<evidence type="ECO:0000256" key="6">
    <source>
        <dbReference type="ARBA" id="ARBA00022989"/>
    </source>
</evidence>
<evidence type="ECO:0000313" key="13">
    <source>
        <dbReference type="EMBL" id="KAG6377016.1"/>
    </source>
</evidence>
<dbReference type="Gene3D" id="3.50.30.30">
    <property type="match status" value="1"/>
</dbReference>
<evidence type="ECO:0000256" key="11">
    <source>
        <dbReference type="SAM" id="SignalP"/>
    </source>
</evidence>
<feature type="domain" description="RING-type" evidence="12">
    <location>
        <begin position="337"/>
        <end position="379"/>
    </location>
</feature>
<dbReference type="GO" id="GO:0016020">
    <property type="term" value="C:membrane"/>
    <property type="evidence" value="ECO:0007669"/>
    <property type="project" value="UniProtKB-SubCell"/>
</dbReference>
<keyword evidence="11" id="KW-0732">Signal</keyword>
<keyword evidence="4 8" id="KW-0863">Zinc-finger</keyword>
<dbReference type="InterPro" id="IPR001841">
    <property type="entry name" value="Znf_RING"/>
</dbReference>
<protein>
    <recommendedName>
        <fullName evidence="12">RING-type domain-containing protein</fullName>
    </recommendedName>
</protein>
<feature type="compositionally biased region" description="Pro residues" evidence="9">
    <location>
        <begin position="404"/>
        <end position="417"/>
    </location>
</feature>
<keyword evidence="7 10" id="KW-0472">Membrane</keyword>
<dbReference type="GO" id="GO:0008270">
    <property type="term" value="F:zinc ion binding"/>
    <property type="evidence" value="ECO:0007669"/>
    <property type="project" value="UniProtKB-KW"/>
</dbReference>
<dbReference type="SUPFAM" id="SSF57850">
    <property type="entry name" value="RING/U-box"/>
    <property type="match status" value="1"/>
</dbReference>
<dbReference type="AlphaFoldDB" id="A0A8I3AC02"/>
<keyword evidence="5" id="KW-0862">Zinc</keyword>
<keyword evidence="3" id="KW-0479">Metal-binding</keyword>
<accession>A0A8I3AC02</accession>
<feature type="region of interest" description="Disordered" evidence="9">
    <location>
        <begin position="389"/>
        <end position="434"/>
    </location>
</feature>
<feature type="transmembrane region" description="Helical" evidence="10">
    <location>
        <begin position="234"/>
        <end position="258"/>
    </location>
</feature>
<feature type="signal peptide" evidence="11">
    <location>
        <begin position="1"/>
        <end position="18"/>
    </location>
</feature>
<evidence type="ECO:0000256" key="9">
    <source>
        <dbReference type="SAM" id="MobiDB-lite"/>
    </source>
</evidence>
<dbReference type="EMBL" id="JAGFBS010000010">
    <property type="protein sequence ID" value="KAG6377016.1"/>
    <property type="molecule type" value="Genomic_DNA"/>
</dbReference>
<proteinExistence type="predicted"/>
<dbReference type="SMART" id="SM00184">
    <property type="entry name" value="RING"/>
    <property type="match status" value="1"/>
</dbReference>
<name>A0A8I3AC02_9AGAM</name>
<comment type="subcellular location">
    <subcellularLocation>
        <location evidence="1">Membrane</location>
        <topology evidence="1">Single-pass membrane protein</topology>
    </subcellularLocation>
</comment>
<dbReference type="InterPro" id="IPR051653">
    <property type="entry name" value="E3_ligase_sorting_rcpt"/>
</dbReference>
<feature type="chain" id="PRO_5034083635" description="RING-type domain-containing protein" evidence="11">
    <location>
        <begin position="19"/>
        <end position="434"/>
    </location>
</feature>
<evidence type="ECO:0000256" key="2">
    <source>
        <dbReference type="ARBA" id="ARBA00022692"/>
    </source>
</evidence>
<sequence length="434" mass="48030">MTRLLIASLFLLLHACSAHPSSFLSLYKFSPTSPDGTWLWGWVWGAECSVSVVDRSPPLSFRSRPATFGPNSMTPSWDTSSLFPPSPFHVPTPFYPITQTPHVPHSATSVLIVRTQRSPGSPSYSADTVPLSTRNVLSLPIPPPRPESLDQVREAQRLGARAVVVGGEDPNLTGLPDTLVNMYTDASDITLPSTYITYSDYRDLMLLIDSSTTRHAGLKTLSLLITTQFSAWEWYSPILTFVVILILPSCLTFVTLLIHRVRMARAAQRDRAPEHLVKSLPWRVWNGSAWEKHQGSIPQPDPSSLPATLDVEAAEQSAPRPSTSHDLTPWCESQLECAICLSEFAKGDRVRELPCHHIFHLDEVDAWLINRKKLCPVCKADVTQPWHLSLARKASNTPSSTDPNRPPTPTTPSPPTERTPLLHDRNVDGALPDA</sequence>
<organism evidence="13 14">
    <name type="scientific">Boletus reticuloceps</name>
    <dbReference type="NCBI Taxonomy" id="495285"/>
    <lineage>
        <taxon>Eukaryota</taxon>
        <taxon>Fungi</taxon>
        <taxon>Dikarya</taxon>
        <taxon>Basidiomycota</taxon>
        <taxon>Agaricomycotina</taxon>
        <taxon>Agaricomycetes</taxon>
        <taxon>Agaricomycetidae</taxon>
        <taxon>Boletales</taxon>
        <taxon>Boletineae</taxon>
        <taxon>Boletaceae</taxon>
        <taxon>Boletoideae</taxon>
        <taxon>Boletus</taxon>
    </lineage>
</organism>